<keyword evidence="5 7" id="KW-0449">Lipoprotein</keyword>
<dbReference type="RefSeq" id="WP_043985178.1">
    <property type="nucleotide sequence ID" value="NZ_JXST01000008.1"/>
</dbReference>
<evidence type="ECO:0000313" key="8">
    <source>
        <dbReference type="Proteomes" id="UP000032221"/>
    </source>
</evidence>
<evidence type="ECO:0000256" key="3">
    <source>
        <dbReference type="ARBA" id="ARBA00023136"/>
    </source>
</evidence>
<name>A0A0D1JXX1_9MYCO</name>
<organism evidence="7 8">
    <name type="scientific">Mycolicibacterium llatzerense</name>
    <dbReference type="NCBI Taxonomy" id="280871"/>
    <lineage>
        <taxon>Bacteria</taxon>
        <taxon>Bacillati</taxon>
        <taxon>Actinomycetota</taxon>
        <taxon>Actinomycetes</taxon>
        <taxon>Mycobacteriales</taxon>
        <taxon>Mycobacteriaceae</taxon>
        <taxon>Mycolicibacterium</taxon>
    </lineage>
</organism>
<evidence type="ECO:0000256" key="6">
    <source>
        <dbReference type="SAM" id="SignalP"/>
    </source>
</evidence>
<keyword evidence="2 6" id="KW-0732">Signal</keyword>
<sequence length="167" mass="17301">MRPFSSIAALSVLAASALLAAGCGWSPKGPDSAPQADKCTPADGPAQNVVTASIYALPAPPSGKWTQMSSGHTANCALYWVQVGQNNSTPDSPQQVVFFNKNTMIGTPTPNARPYITVTASAPDSVTVQYQWEQAKDQPGMPTGIGSTRFTVDGGALKALDPIPGPK</sequence>
<dbReference type="PATRIC" id="fig|280871.6.peg.1571"/>
<comment type="caution">
    <text evidence="7">The sequence shown here is derived from an EMBL/GenBank/DDBJ whole genome shotgun (WGS) entry which is preliminary data.</text>
</comment>
<feature type="chain" id="PRO_5002231742" evidence="6">
    <location>
        <begin position="21"/>
        <end position="167"/>
    </location>
</feature>
<keyword evidence="8" id="KW-1185">Reference proteome</keyword>
<gene>
    <name evidence="7" type="ORF">TL10_07590</name>
</gene>
<dbReference type="EMBL" id="JXST01000008">
    <property type="protein sequence ID" value="KIU17489.1"/>
    <property type="molecule type" value="Genomic_DNA"/>
</dbReference>
<evidence type="ECO:0000256" key="2">
    <source>
        <dbReference type="ARBA" id="ARBA00022729"/>
    </source>
</evidence>
<accession>A0A0D1JXX1</accession>
<keyword evidence="4" id="KW-0564">Palmitate</keyword>
<dbReference type="OrthoDB" id="4427395at2"/>
<reference evidence="7 8" key="1">
    <citation type="submission" date="2015-01" db="EMBL/GenBank/DDBJ databases">
        <title>Genome sequence of Mycobacterium llatzerense and Mycobacterium immunogenum recovered from brain abscess.</title>
        <authorList>
            <person name="Greninger A.L."/>
            <person name="Langelier C."/>
            <person name="Cunningham G."/>
            <person name="Chiu C.Y."/>
            <person name="Miller S."/>
        </authorList>
    </citation>
    <scope>NUCLEOTIDE SEQUENCE [LARGE SCALE GENOMIC DNA]</scope>
    <source>
        <strain evidence="7 8">CLUC14</strain>
    </source>
</reference>
<keyword evidence="1" id="KW-1003">Cell membrane</keyword>
<protein>
    <submittedName>
        <fullName evidence="7">Lipoprotein LppP</fullName>
    </submittedName>
</protein>
<proteinExistence type="predicted"/>
<evidence type="ECO:0000256" key="4">
    <source>
        <dbReference type="ARBA" id="ARBA00023139"/>
    </source>
</evidence>
<evidence type="ECO:0000256" key="1">
    <source>
        <dbReference type="ARBA" id="ARBA00022475"/>
    </source>
</evidence>
<feature type="signal peptide" evidence="6">
    <location>
        <begin position="1"/>
        <end position="20"/>
    </location>
</feature>
<dbReference type="Proteomes" id="UP000032221">
    <property type="component" value="Unassembled WGS sequence"/>
</dbReference>
<dbReference type="PROSITE" id="PS51257">
    <property type="entry name" value="PROKAR_LIPOPROTEIN"/>
    <property type="match status" value="1"/>
</dbReference>
<dbReference type="AlphaFoldDB" id="A0A0D1JXX1"/>
<dbReference type="Pfam" id="PF14041">
    <property type="entry name" value="Lipoprotein_21"/>
    <property type="match status" value="1"/>
</dbReference>
<evidence type="ECO:0000313" key="7">
    <source>
        <dbReference type="EMBL" id="KIU17489.1"/>
    </source>
</evidence>
<keyword evidence="3" id="KW-0472">Membrane</keyword>
<dbReference type="InterPro" id="IPR025971">
    <property type="entry name" value="LppP/LprE"/>
</dbReference>
<evidence type="ECO:0000256" key="5">
    <source>
        <dbReference type="ARBA" id="ARBA00023288"/>
    </source>
</evidence>